<accession>A0ABS4S5X5</accession>
<dbReference type="RefSeq" id="WP_226370786.1">
    <property type="nucleotide sequence ID" value="NZ_JAGIKX010000003.1"/>
</dbReference>
<sequence>MNQKKLEIIFLGENKDNFTNRVFELASIEINDVFDVTHEELEELRETNYMFLVDDYNSQFMISFRKQTHGGKVLLIVELHFENDVTNKDFYNIKIAVKNALLPLFDTCYWVLDEQIQHQTQELYSLINKAENHFRTLIIHYMTLKYGLNWWEHVPKELKNKTDRYEGYQKSLTDLNDINLDLYSFDIKDLTKIIENEYVFTVDFKINTFKNIPTEDDDKEKHLKKYIRELLKEPLNYELKQEKGFWNEFENYIDDIDEFKNKWDRLCEDRNHIAHNKVIDLNMYRIIKKNTEDVFKELDHAITKVANSEISTEERNFRNYIVNETKKLDAETQGFELLDTEDISNKFLDYIDEEILQVADDMLHFCEVLETYKSKRKIVHTYF</sequence>
<dbReference type="EMBL" id="JAGIKX010000003">
    <property type="protein sequence ID" value="MBP2256903.1"/>
    <property type="molecule type" value="Genomic_DNA"/>
</dbReference>
<dbReference type="Proteomes" id="UP001519294">
    <property type="component" value="Unassembled WGS sequence"/>
</dbReference>
<proteinExistence type="predicted"/>
<protein>
    <recommendedName>
        <fullName evidence="3">Apea-like HEPN domain-containing protein</fullName>
    </recommendedName>
</protein>
<evidence type="ECO:0008006" key="3">
    <source>
        <dbReference type="Google" id="ProtNLM"/>
    </source>
</evidence>
<comment type="caution">
    <text evidence="1">The sequence shown here is derived from an EMBL/GenBank/DDBJ whole genome shotgun (WGS) entry which is preliminary data.</text>
</comment>
<evidence type="ECO:0000313" key="2">
    <source>
        <dbReference type="Proteomes" id="UP001519294"/>
    </source>
</evidence>
<name>A0ABS4S5X5_9BACI</name>
<evidence type="ECO:0000313" key="1">
    <source>
        <dbReference type="EMBL" id="MBP2256903.1"/>
    </source>
</evidence>
<organism evidence="1 2">
    <name type="scientific">Virgibacillus alimentarius</name>
    <dbReference type="NCBI Taxonomy" id="698769"/>
    <lineage>
        <taxon>Bacteria</taxon>
        <taxon>Bacillati</taxon>
        <taxon>Bacillota</taxon>
        <taxon>Bacilli</taxon>
        <taxon>Bacillales</taxon>
        <taxon>Bacillaceae</taxon>
        <taxon>Virgibacillus</taxon>
    </lineage>
</organism>
<keyword evidence="2" id="KW-1185">Reference proteome</keyword>
<gene>
    <name evidence="1" type="ORF">J2Z81_000845</name>
</gene>
<reference evidence="1 2" key="1">
    <citation type="submission" date="2021-03" db="EMBL/GenBank/DDBJ databases">
        <title>Genomic Encyclopedia of Type Strains, Phase IV (KMG-IV): sequencing the most valuable type-strain genomes for metagenomic binning, comparative biology and taxonomic classification.</title>
        <authorList>
            <person name="Goeker M."/>
        </authorList>
    </citation>
    <scope>NUCLEOTIDE SEQUENCE [LARGE SCALE GENOMIC DNA]</scope>
    <source>
        <strain evidence="1 2">DSM 25790</strain>
    </source>
</reference>